<dbReference type="EMBL" id="ML732867">
    <property type="protein sequence ID" value="KAB8268513.1"/>
    <property type="molecule type" value="Genomic_DNA"/>
</dbReference>
<accession>A0A5N6ITH6</accession>
<evidence type="ECO:0000313" key="3">
    <source>
        <dbReference type="Proteomes" id="UP000326289"/>
    </source>
</evidence>
<feature type="compositionally biased region" description="Basic and acidic residues" evidence="1">
    <location>
        <begin position="61"/>
        <end position="72"/>
    </location>
</feature>
<feature type="compositionally biased region" description="Basic residues" evidence="1">
    <location>
        <begin position="73"/>
        <end position="82"/>
    </location>
</feature>
<keyword evidence="3" id="KW-1185">Reference proteome</keyword>
<name>A0A5N6ITH6_9EURO</name>
<evidence type="ECO:0000256" key="1">
    <source>
        <dbReference type="SAM" id="MobiDB-lite"/>
    </source>
</evidence>
<feature type="compositionally biased region" description="Polar residues" evidence="1">
    <location>
        <begin position="111"/>
        <end position="126"/>
    </location>
</feature>
<reference evidence="2 3" key="1">
    <citation type="submission" date="2019-04" db="EMBL/GenBank/DDBJ databases">
        <title>Fungal friends and foes A comparative genomics study of 23 Aspergillus species from section Flavi.</title>
        <authorList>
            <consortium name="DOE Joint Genome Institute"/>
            <person name="Kjaerbolling I."/>
            <person name="Vesth T.C."/>
            <person name="Frisvad J.C."/>
            <person name="Nybo J.L."/>
            <person name="Theobald S."/>
            <person name="Kildgaard S."/>
            <person name="Petersen T.I."/>
            <person name="Kuo A."/>
            <person name="Sato A."/>
            <person name="Lyhne E.K."/>
            <person name="Kogle M.E."/>
            <person name="Wiebenga A."/>
            <person name="Kun R.S."/>
            <person name="Lubbers R.J."/>
            <person name="Makela M.R."/>
            <person name="Barry K."/>
            <person name="Chovatia M."/>
            <person name="Clum A."/>
            <person name="Daum C."/>
            <person name="Haridas S."/>
            <person name="He G."/>
            <person name="LaButti K."/>
            <person name="Lipzen A."/>
            <person name="Mondo S."/>
            <person name="Pangilinan J."/>
            <person name="Riley R."/>
            <person name="Salamov A."/>
            <person name="Simmons B.A."/>
            <person name="Magnuson J.K."/>
            <person name="Henrissat B."/>
            <person name="Mortensen U.H."/>
            <person name="Larsen T.O."/>
            <person name="De vries R.P."/>
            <person name="Grigoriev I.V."/>
            <person name="Machida M."/>
            <person name="Baker S.E."/>
            <person name="Andersen M.R."/>
        </authorList>
    </citation>
    <scope>NUCLEOTIDE SEQUENCE [LARGE SCALE GENOMIC DNA]</scope>
    <source>
        <strain evidence="2 3">CBS 117635</strain>
    </source>
</reference>
<protein>
    <submittedName>
        <fullName evidence="2">Uncharacterized protein</fullName>
    </submittedName>
</protein>
<feature type="region of interest" description="Disordered" evidence="1">
    <location>
        <begin position="242"/>
        <end position="262"/>
    </location>
</feature>
<proteinExistence type="predicted"/>
<evidence type="ECO:0000313" key="2">
    <source>
        <dbReference type="EMBL" id="KAB8268513.1"/>
    </source>
</evidence>
<feature type="region of interest" description="Disordered" evidence="1">
    <location>
        <begin position="49"/>
        <end position="176"/>
    </location>
</feature>
<sequence>MTDPERRSSFCTSELPSAVMSFDSVFEIMRVGLSSEDLRSFCRARSSGPAFKTVETQVNHSSERQKAQQDRKKEKRRLKKKQLKEEKKRKTEQAKKGKTIDSPLDSGEVNIGNTQHPFSNNATISSKPVVDEAPPSYSGLAAGSLETSNADTSSSHTVRPSSQKGEEHEEQNESSSIYDETGPVICHLHGRNICQFNFSCCVHKPTIDCNCPPKWSCCCAHHSGDCCNCVFASGSSYLDEHASKAPSDGFRQTSEQETKEKNVVDVGVGSSEASSKHHTIATEILPNRIDPLSEHLLHCLEASEFSDSQIILRSSKDIFMPIVFKTHRVVISRSRFMADVLGSTIQKERTNEIVAVGNENFCMIKGFEYALQHLYGRPLLTAGQLRLATLSTYGYSENNVGKIQFSLTAAMADFALCYAASGAFFQQEAVIETGIRLAIGLIDWETVECILYFGVCTTRPVVTLDQTAPVDKTGDYDAAEELQRWAPRLVISALQFVTRHMGMDFTLYTKAQSKTLPNRIPESLHGVPGPVITSPLSYTSRQEENPNRDVEVPSAMLIYLPYKQLGQMLEAMEAQNILSSDLAQAVVAERETRRLQALRALAKQGVKDELSATDEVRELGYRETVTVGEAQGPGSTLNREWIGLAVVEETVATPRVKRVVKKHKKHKLKRRVHFDAQDDD</sequence>
<gene>
    <name evidence="2" type="ORF">BDV30DRAFT_243299</name>
</gene>
<dbReference type="Proteomes" id="UP000326289">
    <property type="component" value="Unassembled WGS sequence"/>
</dbReference>
<feature type="compositionally biased region" description="Basic and acidic residues" evidence="1">
    <location>
        <begin position="83"/>
        <end position="99"/>
    </location>
</feature>
<feature type="compositionally biased region" description="Polar residues" evidence="1">
    <location>
        <begin position="145"/>
        <end position="163"/>
    </location>
</feature>
<dbReference type="AlphaFoldDB" id="A0A5N6ITH6"/>
<organism evidence="2 3">
    <name type="scientific">Aspergillus minisclerotigenes</name>
    <dbReference type="NCBI Taxonomy" id="656917"/>
    <lineage>
        <taxon>Eukaryota</taxon>
        <taxon>Fungi</taxon>
        <taxon>Dikarya</taxon>
        <taxon>Ascomycota</taxon>
        <taxon>Pezizomycotina</taxon>
        <taxon>Eurotiomycetes</taxon>
        <taxon>Eurotiomycetidae</taxon>
        <taxon>Eurotiales</taxon>
        <taxon>Aspergillaceae</taxon>
        <taxon>Aspergillus</taxon>
        <taxon>Aspergillus subgen. Circumdati</taxon>
    </lineage>
</organism>